<dbReference type="SUPFAM" id="SSF110997">
    <property type="entry name" value="Sporulation related repeat"/>
    <property type="match status" value="1"/>
</dbReference>
<reference evidence="5" key="1">
    <citation type="journal article" date="2019" name="Int. J. Syst. Evol. Microbiol.">
        <title>The Global Catalogue of Microorganisms (GCM) 10K type strain sequencing project: providing services to taxonomists for standard genome sequencing and annotation.</title>
        <authorList>
            <consortium name="The Broad Institute Genomics Platform"/>
            <consortium name="The Broad Institute Genome Sequencing Center for Infectious Disease"/>
            <person name="Wu L."/>
            <person name="Ma J."/>
        </authorList>
    </citation>
    <scope>NUCLEOTIDE SEQUENCE [LARGE SCALE GENOMIC DNA]</scope>
    <source>
        <strain evidence="5">CGMCC 1.15439</strain>
    </source>
</reference>
<proteinExistence type="predicted"/>
<keyword evidence="2" id="KW-0472">Membrane</keyword>
<feature type="domain" description="SPOR" evidence="3">
    <location>
        <begin position="154"/>
        <end position="232"/>
    </location>
</feature>
<evidence type="ECO:0000313" key="5">
    <source>
        <dbReference type="Proteomes" id="UP000620046"/>
    </source>
</evidence>
<dbReference type="PANTHER" id="PTHR38687:SF1">
    <property type="entry name" value="CELL DIVISION PROTEIN DEDD"/>
    <property type="match status" value="1"/>
</dbReference>
<feature type="region of interest" description="Disordered" evidence="1">
    <location>
        <begin position="101"/>
        <end position="137"/>
    </location>
</feature>
<accession>A0ABQ1FXG6</accession>
<evidence type="ECO:0000259" key="3">
    <source>
        <dbReference type="PROSITE" id="PS51724"/>
    </source>
</evidence>
<dbReference type="RefSeq" id="WP_188794255.1">
    <property type="nucleotide sequence ID" value="NZ_BMJA01000001.1"/>
</dbReference>
<feature type="transmembrane region" description="Helical" evidence="2">
    <location>
        <begin position="21"/>
        <end position="40"/>
    </location>
</feature>
<gene>
    <name evidence="4" type="ORF">GCM10010981_22200</name>
</gene>
<dbReference type="InterPro" id="IPR052521">
    <property type="entry name" value="Cell_div_SPOR-domain"/>
</dbReference>
<feature type="compositionally biased region" description="Low complexity" evidence="1">
    <location>
        <begin position="102"/>
        <end position="126"/>
    </location>
</feature>
<name>A0ABQ1FXG6_9GAMM</name>
<keyword evidence="2" id="KW-0812">Transmembrane</keyword>
<dbReference type="PANTHER" id="PTHR38687">
    <property type="entry name" value="CELL DIVISION PROTEIN DEDD-RELATED"/>
    <property type="match status" value="1"/>
</dbReference>
<dbReference type="Pfam" id="PF05036">
    <property type="entry name" value="SPOR"/>
    <property type="match status" value="1"/>
</dbReference>
<dbReference type="Proteomes" id="UP000620046">
    <property type="component" value="Unassembled WGS sequence"/>
</dbReference>
<protein>
    <recommendedName>
        <fullName evidence="3">SPOR domain-containing protein</fullName>
    </recommendedName>
</protein>
<dbReference type="Gene3D" id="3.30.70.1070">
    <property type="entry name" value="Sporulation related repeat"/>
    <property type="match status" value="1"/>
</dbReference>
<dbReference type="InterPro" id="IPR007730">
    <property type="entry name" value="SPOR-like_dom"/>
</dbReference>
<feature type="region of interest" description="Disordered" evidence="1">
    <location>
        <begin position="47"/>
        <end position="79"/>
    </location>
</feature>
<comment type="caution">
    <text evidence="4">The sequence shown here is derived from an EMBL/GenBank/DDBJ whole genome shotgun (WGS) entry which is preliminary data.</text>
</comment>
<dbReference type="EMBL" id="BMJA01000001">
    <property type="protein sequence ID" value="GGA32632.1"/>
    <property type="molecule type" value="Genomic_DNA"/>
</dbReference>
<sequence length="234" mass="23996">MATRKGKGRQAVRNSGGGFPAWAGILVGILIGGLVVVVLMRHSLVPMTPKGPQPNPEATAQPGSDEGLAPAASNTAPKKPQYDFYSVLSEKEVRIPDSEISAQAKAEQQQAQQKQQQQAQPIAPAAPKLPPNAPPAVTQNITAAPAAAVAPPPSNGPSGYLLQVGAFPSAADAETLKAKLALQGFVANVQSVNVGGQTYHRVRLGPFHSATDLEATKQRLSAAGISAIALKAGG</sequence>
<dbReference type="InterPro" id="IPR036680">
    <property type="entry name" value="SPOR-like_sf"/>
</dbReference>
<keyword evidence="5" id="KW-1185">Reference proteome</keyword>
<dbReference type="PROSITE" id="PS51724">
    <property type="entry name" value="SPOR"/>
    <property type="match status" value="1"/>
</dbReference>
<evidence type="ECO:0000313" key="4">
    <source>
        <dbReference type="EMBL" id="GGA32632.1"/>
    </source>
</evidence>
<keyword evidence="2" id="KW-1133">Transmembrane helix</keyword>
<evidence type="ECO:0000256" key="1">
    <source>
        <dbReference type="SAM" id="MobiDB-lite"/>
    </source>
</evidence>
<evidence type="ECO:0000256" key="2">
    <source>
        <dbReference type="SAM" id="Phobius"/>
    </source>
</evidence>
<organism evidence="4 5">
    <name type="scientific">Dyella nitratireducens</name>
    <dbReference type="NCBI Taxonomy" id="1849580"/>
    <lineage>
        <taxon>Bacteria</taxon>
        <taxon>Pseudomonadati</taxon>
        <taxon>Pseudomonadota</taxon>
        <taxon>Gammaproteobacteria</taxon>
        <taxon>Lysobacterales</taxon>
        <taxon>Rhodanobacteraceae</taxon>
        <taxon>Dyella</taxon>
    </lineage>
</organism>